<keyword evidence="5" id="KW-0479">Metal-binding</keyword>
<dbReference type="PANTHER" id="PTHR21000:SF5">
    <property type="entry name" value="DIHYDROXY-ACID DEHYDRATASE, MITOCHONDRIAL"/>
    <property type="match status" value="1"/>
</dbReference>
<evidence type="ECO:0000256" key="15">
    <source>
        <dbReference type="ARBA" id="ARBA00034078"/>
    </source>
</evidence>
<evidence type="ECO:0000256" key="2">
    <source>
        <dbReference type="ARBA" id="ARBA00006486"/>
    </source>
</evidence>
<gene>
    <name evidence="19" type="ORF">DFH05DRAFT_1391275</name>
</gene>
<keyword evidence="6" id="KW-0460">Magnesium</keyword>
<proteinExistence type="inferred from homology"/>
<dbReference type="InterPro" id="IPR004404">
    <property type="entry name" value="DihydroxyA_deHydtase"/>
</dbReference>
<evidence type="ECO:0000256" key="3">
    <source>
        <dbReference type="ARBA" id="ARBA00022605"/>
    </source>
</evidence>
<comment type="pathway">
    <text evidence="13">Amino-acid biosynthesis; L-isoleucine biosynthesis; L-isoleucine from 2-oxobutanoate: step 3/4.</text>
</comment>
<name>A0A9W8P8C0_9AGAR</name>
<comment type="caution">
    <text evidence="19">The sequence shown here is derived from an EMBL/GenBank/DDBJ whole genome shotgun (WGS) entry which is preliminary data.</text>
</comment>
<dbReference type="Pfam" id="PF24877">
    <property type="entry name" value="ILV_EDD_C"/>
    <property type="match status" value="1"/>
</dbReference>
<evidence type="ECO:0000256" key="6">
    <source>
        <dbReference type="ARBA" id="ARBA00022842"/>
    </source>
</evidence>
<dbReference type="InterPro" id="IPR056740">
    <property type="entry name" value="ILV_EDD_C"/>
</dbReference>
<keyword evidence="4" id="KW-0001">2Fe-2S</keyword>
<protein>
    <recommendedName>
        <fullName evidence="14">dihydroxy-acid dehydratase</fullName>
        <ecNumber evidence="14">4.2.1.9</ecNumber>
    </recommendedName>
</protein>
<reference evidence="19 20" key="1">
    <citation type="journal article" date="2023" name="Proc. Natl. Acad. Sci. U.S.A.">
        <title>A global phylogenomic analysis of the shiitake genus Lentinula.</title>
        <authorList>
            <person name="Sierra-Patev S."/>
            <person name="Min B."/>
            <person name="Naranjo-Ortiz M."/>
            <person name="Looney B."/>
            <person name="Konkel Z."/>
            <person name="Slot J.C."/>
            <person name="Sakamoto Y."/>
            <person name="Steenwyk J.L."/>
            <person name="Rokas A."/>
            <person name="Carro J."/>
            <person name="Camarero S."/>
            <person name="Ferreira P."/>
            <person name="Molpeceres G."/>
            <person name="Ruiz-Duenas F.J."/>
            <person name="Serrano A."/>
            <person name="Henrissat B."/>
            <person name="Drula E."/>
            <person name="Hughes K.W."/>
            <person name="Mata J.L."/>
            <person name="Ishikawa N.K."/>
            <person name="Vargas-Isla R."/>
            <person name="Ushijima S."/>
            <person name="Smith C.A."/>
            <person name="Donoghue J."/>
            <person name="Ahrendt S."/>
            <person name="Andreopoulos W."/>
            <person name="He G."/>
            <person name="LaButti K."/>
            <person name="Lipzen A."/>
            <person name="Ng V."/>
            <person name="Riley R."/>
            <person name="Sandor L."/>
            <person name="Barry K."/>
            <person name="Martinez A.T."/>
            <person name="Xiao Y."/>
            <person name="Gibbons J.G."/>
            <person name="Terashima K."/>
            <person name="Grigoriev I.V."/>
            <person name="Hibbett D."/>
        </authorList>
    </citation>
    <scope>NUCLEOTIDE SEQUENCE [LARGE SCALE GENOMIC DNA]</scope>
    <source>
        <strain evidence="19 20">TFB7810</strain>
    </source>
</reference>
<feature type="domain" description="Dihydroxy-acid/6-phosphogluconate dehydratase N-terminal" evidence="17">
    <location>
        <begin position="42"/>
        <end position="366"/>
    </location>
</feature>
<dbReference type="Proteomes" id="UP001142393">
    <property type="component" value="Unassembled WGS sequence"/>
</dbReference>
<dbReference type="InterPro" id="IPR020558">
    <property type="entry name" value="DiOHA_6PGluconate_deHydtase_CS"/>
</dbReference>
<keyword evidence="7" id="KW-0408">Iron</keyword>
<dbReference type="GO" id="GO:0008652">
    <property type="term" value="P:amino acid biosynthetic process"/>
    <property type="evidence" value="ECO:0007669"/>
    <property type="project" value="UniProtKB-KW"/>
</dbReference>
<comment type="cofactor">
    <cofactor evidence="1">
        <name>Mg(2+)</name>
        <dbReference type="ChEBI" id="CHEBI:18420"/>
    </cofactor>
</comment>
<evidence type="ECO:0000256" key="5">
    <source>
        <dbReference type="ARBA" id="ARBA00022723"/>
    </source>
</evidence>
<evidence type="ECO:0000256" key="16">
    <source>
        <dbReference type="ARBA" id="ARBA00052865"/>
    </source>
</evidence>
<comment type="cofactor">
    <cofactor evidence="15">
        <name>[2Fe-2S] cluster</name>
        <dbReference type="ChEBI" id="CHEBI:190135"/>
    </cofactor>
</comment>
<dbReference type="InterPro" id="IPR037237">
    <property type="entry name" value="IlvD/EDD_N"/>
</dbReference>
<keyword evidence="10" id="KW-0100">Branched-chain amino acid biosynthesis</keyword>
<dbReference type="NCBIfam" id="TIGR00110">
    <property type="entry name" value="ilvD"/>
    <property type="match status" value="1"/>
</dbReference>
<dbReference type="FunFam" id="3.50.30.80:FF:000001">
    <property type="entry name" value="Dihydroxy-acid dehydratase"/>
    <property type="match status" value="1"/>
</dbReference>
<dbReference type="NCBIfam" id="NF002068">
    <property type="entry name" value="PRK00911.1"/>
    <property type="match status" value="1"/>
</dbReference>
<keyword evidence="9" id="KW-0456">Lyase</keyword>
<sequence length="567" mass="61452">STPPANGAKLNKISSEITQTKIHGGAQAMLYAVGLTEEDMNKPQIGISPVWWEGNPCNSHLLELGKHVKEGCVQEDLVGLMFNTIGVSRLSGMRYSLPSRDLIADSIEDTPQGMKYDGNISIPGCDKNMVLFFMAAVRHNRPTIIVYGGTIATGTRHVDCPSMGYKSGGTVNISDAFESYGAYRVGKISDEERYDVVRHACPGAGACGGMYTANTMSSSLEILGMTLPYSSSTPAESPAKVQECLKAGKYLKHLLELDLKPRDILTRQSFLNAIVIVNILGGSTNAVLHLLAMARAADIELSIDDFQVISEKTPFIADLKPSGKYYMEDIHRIGGIPALIKYILNHRPDLIDGSQLTVTGKSLAENLADVEEISFDNQDVIRKFENPIKATGHLMILRGNLAPETAVAKITGKEGTQFEGVAKCFDTADEFFPALENGEVKAGMVLIFRYQGPKGAPGMPEMLGQTAALAGAGLSKTTALITDGRFSGASHGFIIGHCVPEARMGGPIALVKDGDKIIIDTETREINWIVDKAEQERRSEEWKASGKGKLNVRRGILYRYAREVAVR</sequence>
<evidence type="ECO:0000313" key="20">
    <source>
        <dbReference type="Proteomes" id="UP001142393"/>
    </source>
</evidence>
<evidence type="ECO:0000256" key="1">
    <source>
        <dbReference type="ARBA" id="ARBA00001946"/>
    </source>
</evidence>
<feature type="non-terminal residue" evidence="19">
    <location>
        <position position="1"/>
    </location>
</feature>
<dbReference type="GO" id="GO:0051537">
    <property type="term" value="F:2 iron, 2 sulfur cluster binding"/>
    <property type="evidence" value="ECO:0007669"/>
    <property type="project" value="UniProtKB-KW"/>
</dbReference>
<evidence type="ECO:0000256" key="4">
    <source>
        <dbReference type="ARBA" id="ARBA00022714"/>
    </source>
</evidence>
<evidence type="ECO:0000256" key="8">
    <source>
        <dbReference type="ARBA" id="ARBA00023014"/>
    </source>
</evidence>
<evidence type="ECO:0000256" key="13">
    <source>
        <dbReference type="ARBA" id="ARBA00029437"/>
    </source>
</evidence>
<keyword evidence="3" id="KW-0028">Amino-acid biosynthesis</keyword>
<dbReference type="SUPFAM" id="SSF52016">
    <property type="entry name" value="LeuD/IlvD-like"/>
    <property type="match status" value="1"/>
</dbReference>
<evidence type="ECO:0000256" key="12">
    <source>
        <dbReference type="ARBA" id="ARBA00029436"/>
    </source>
</evidence>
<evidence type="ECO:0000256" key="14">
    <source>
        <dbReference type="ARBA" id="ARBA00029490"/>
    </source>
</evidence>
<dbReference type="EC" id="4.2.1.9" evidence="14"/>
<dbReference type="PANTHER" id="PTHR21000">
    <property type="entry name" value="DIHYDROXY-ACID DEHYDRATASE DAD"/>
    <property type="match status" value="1"/>
</dbReference>
<evidence type="ECO:0000256" key="10">
    <source>
        <dbReference type="ARBA" id="ARBA00023304"/>
    </source>
</evidence>
<dbReference type="PROSITE" id="PS00887">
    <property type="entry name" value="ILVD_EDD_2"/>
    <property type="match status" value="1"/>
</dbReference>
<organism evidence="19 20">
    <name type="scientific">Lentinula detonsa</name>
    <dbReference type="NCBI Taxonomy" id="2804962"/>
    <lineage>
        <taxon>Eukaryota</taxon>
        <taxon>Fungi</taxon>
        <taxon>Dikarya</taxon>
        <taxon>Basidiomycota</taxon>
        <taxon>Agaricomycotina</taxon>
        <taxon>Agaricomycetes</taxon>
        <taxon>Agaricomycetidae</taxon>
        <taxon>Agaricales</taxon>
        <taxon>Marasmiineae</taxon>
        <taxon>Omphalotaceae</taxon>
        <taxon>Lentinula</taxon>
    </lineage>
</organism>
<keyword evidence="20" id="KW-1185">Reference proteome</keyword>
<comment type="catalytic activity">
    <reaction evidence="11">
        <text>(2R)-2,3-dihydroxy-3-methylbutanoate = 3-methyl-2-oxobutanoate + H2O</text>
        <dbReference type="Rhea" id="RHEA:24809"/>
        <dbReference type="ChEBI" id="CHEBI:11851"/>
        <dbReference type="ChEBI" id="CHEBI:15377"/>
        <dbReference type="ChEBI" id="CHEBI:49072"/>
        <dbReference type="EC" id="4.2.1.9"/>
    </reaction>
    <physiologicalReaction direction="left-to-right" evidence="11">
        <dbReference type="Rhea" id="RHEA:24810"/>
    </physiologicalReaction>
</comment>
<evidence type="ECO:0000256" key="11">
    <source>
        <dbReference type="ARBA" id="ARBA00029304"/>
    </source>
</evidence>
<evidence type="ECO:0000259" key="18">
    <source>
        <dbReference type="Pfam" id="PF24877"/>
    </source>
</evidence>
<keyword evidence="8" id="KW-0411">Iron-sulfur</keyword>
<dbReference type="InterPro" id="IPR000581">
    <property type="entry name" value="ILV_EDD_N"/>
</dbReference>
<comment type="pathway">
    <text evidence="12">Amino-acid biosynthesis; L-valine biosynthesis; L-valine from pyruvate: step 3/4.</text>
</comment>
<dbReference type="SUPFAM" id="SSF143975">
    <property type="entry name" value="IlvD/EDD N-terminal domain-like"/>
    <property type="match status" value="1"/>
</dbReference>
<dbReference type="EMBL" id="JANVFU010000002">
    <property type="protein sequence ID" value="KAJ3748999.1"/>
    <property type="molecule type" value="Genomic_DNA"/>
</dbReference>
<evidence type="ECO:0000256" key="9">
    <source>
        <dbReference type="ARBA" id="ARBA00023239"/>
    </source>
</evidence>
<accession>A0A9W8P8C0</accession>
<evidence type="ECO:0000256" key="7">
    <source>
        <dbReference type="ARBA" id="ARBA00023004"/>
    </source>
</evidence>
<dbReference type="InterPro" id="IPR050165">
    <property type="entry name" value="DHAD_IlvD/Edd"/>
</dbReference>
<dbReference type="AlphaFoldDB" id="A0A9W8P8C0"/>
<comment type="similarity">
    <text evidence="2">Belongs to the IlvD/Edd family.</text>
</comment>
<dbReference type="Pfam" id="PF00920">
    <property type="entry name" value="ILVD_EDD_N"/>
    <property type="match status" value="1"/>
</dbReference>
<evidence type="ECO:0000313" key="19">
    <source>
        <dbReference type="EMBL" id="KAJ3748999.1"/>
    </source>
</evidence>
<comment type="catalytic activity">
    <reaction evidence="16">
        <text>(2R,3R)-2,3-dihydroxy-3-methylpentanoate = (S)-3-methyl-2-oxopentanoate + H2O</text>
        <dbReference type="Rhea" id="RHEA:27694"/>
        <dbReference type="ChEBI" id="CHEBI:15377"/>
        <dbReference type="ChEBI" id="CHEBI:35146"/>
        <dbReference type="ChEBI" id="CHEBI:49258"/>
        <dbReference type="EC" id="4.2.1.9"/>
    </reaction>
    <physiologicalReaction direction="left-to-right" evidence="16">
        <dbReference type="Rhea" id="RHEA:27695"/>
    </physiologicalReaction>
</comment>
<dbReference type="GO" id="GO:0009082">
    <property type="term" value="P:branched-chain amino acid biosynthetic process"/>
    <property type="evidence" value="ECO:0007669"/>
    <property type="project" value="UniProtKB-KW"/>
</dbReference>
<dbReference type="GO" id="GO:0046872">
    <property type="term" value="F:metal ion binding"/>
    <property type="evidence" value="ECO:0007669"/>
    <property type="project" value="UniProtKB-KW"/>
</dbReference>
<dbReference type="GO" id="GO:0005739">
    <property type="term" value="C:mitochondrion"/>
    <property type="evidence" value="ECO:0007669"/>
    <property type="project" value="TreeGrafter"/>
</dbReference>
<feature type="domain" description="Dihydroxy-acid/6-phosphogluconate dehydratase C-terminal" evidence="18">
    <location>
        <begin position="379"/>
        <end position="564"/>
    </location>
</feature>
<dbReference type="Gene3D" id="3.50.30.80">
    <property type="entry name" value="IlvD/EDD C-terminal domain-like"/>
    <property type="match status" value="1"/>
</dbReference>
<dbReference type="GO" id="GO:0004160">
    <property type="term" value="F:dihydroxy-acid dehydratase activity"/>
    <property type="evidence" value="ECO:0007669"/>
    <property type="project" value="UniProtKB-EC"/>
</dbReference>
<evidence type="ECO:0000259" key="17">
    <source>
        <dbReference type="Pfam" id="PF00920"/>
    </source>
</evidence>
<dbReference type="InterPro" id="IPR042096">
    <property type="entry name" value="Dihydro-acid_dehy_C"/>
</dbReference>